<evidence type="ECO:0000313" key="10">
    <source>
        <dbReference type="EMBL" id="RVW00091.1"/>
    </source>
</evidence>
<feature type="domain" description="FAD-binding PCMH-type" evidence="9">
    <location>
        <begin position="36"/>
        <end position="251"/>
    </location>
</feature>
<dbReference type="GO" id="GO:0046872">
    <property type="term" value="F:metal ion binding"/>
    <property type="evidence" value="ECO:0007669"/>
    <property type="project" value="UniProtKB-KW"/>
</dbReference>
<evidence type="ECO:0000256" key="4">
    <source>
        <dbReference type="ARBA" id="ARBA00022827"/>
    </source>
</evidence>
<dbReference type="AlphaFoldDB" id="A0A438ANH7"/>
<dbReference type="PROSITE" id="PS51379">
    <property type="entry name" value="4FE4S_FER_2"/>
    <property type="match status" value="1"/>
</dbReference>
<dbReference type="RefSeq" id="WP_127948585.1">
    <property type="nucleotide sequence ID" value="NZ_RKLN01000008.1"/>
</dbReference>
<organism evidence="10 11">
    <name type="scientific">Rhodococcus spongiicola</name>
    <dbReference type="NCBI Taxonomy" id="2487352"/>
    <lineage>
        <taxon>Bacteria</taxon>
        <taxon>Bacillati</taxon>
        <taxon>Actinomycetota</taxon>
        <taxon>Actinomycetes</taxon>
        <taxon>Mycobacteriales</taxon>
        <taxon>Nocardiaceae</taxon>
        <taxon>Rhodococcus</taxon>
    </lineage>
</organism>
<feature type="domain" description="4Fe-4S ferredoxin-type" evidence="8">
    <location>
        <begin position="587"/>
        <end position="618"/>
    </location>
</feature>
<sequence length="934" mass="99391">MPDRTPISVALRRAGIRDVRDDRTTRALYSSDASLYRVPPEVVVCPRSPDEVATVLDVCRAEGIPITARGAGTSVAGNAVGPGVVLDFSRYLYRVLEIDPVERTAVVEPGVVQAALQRAAAPHGLRFGPDPSTHNRCTIGGMIGNNACGARALGYGRTSDNVVGVDMLTGAGEALSLPTPTSVPVLDGLRDVTHTGLATIRTEFGRFGRQASGYALEHLLPENGFDALRFLVGSEGTLGIITRATVRLVPDTAHRVLVVLGYPDIASAGDDSMTVLGFGPTACEGIDSRVVDVVRERRGPQAAPPLPRGAAWLFVEIAGDSPGEVVERAAALARGCGAIDALVVEDQARIAALWRIREDGAGLAGRSPAGKPAYAGWEDAAVPPDQMGPYLRDFDTLLTDFGITGLPYGHFADGCLHIRLDLPMDRPNGVDVFRRFLVAAAELVARYGGSLSGEHGDGRARSELLPIMYSPDALKLFGAVKHVFDPDNILNPGVLVDPRPVDADLRVPQTSPLRTNLALAYADDDGDFAQAVHRCTGVGKCRADTAGTGGVMCPSYLATREEKDSTRGRAHVLQEMVNGSLVSSGWRSAEVHDALELCLSCKGCASDCPTGVDMASYKSEVLHQSYRRRLRPASHYSLGWLPRWAALAGRAPRLVNALTRLPGVAPAALTLGGADRRRRVPQFAPTSFRRWYASTAAERRTTGDPVVLFVDTFTDHFAPEIGIAMVRLLEDAGYRPRLTPKRQCCGLTWITTGQLDAARRILGRTVSALAAEGSPIVGMEPSCTAVLRADGLELLGTEAARAVADSTRTLAELLTDRHGWNPPDLSGTTVVAQPHCHHHAVMGWGADAELLRRAGARVQRLGGCCGLAGNFGVERGHYDVSVAVAEHQLLPAIAQTDADTVVLADGYSCRTQIADLARRSGVHLAELLAQGARP</sequence>
<keyword evidence="7" id="KW-0411">Iron-sulfur</keyword>
<dbReference type="Pfam" id="PF02754">
    <property type="entry name" value="CCG"/>
    <property type="match status" value="1"/>
</dbReference>
<dbReference type="PANTHER" id="PTHR11748:SF119">
    <property type="entry name" value="D-2-HYDROXYGLUTARATE DEHYDROGENASE"/>
    <property type="match status" value="1"/>
</dbReference>
<dbReference type="Pfam" id="PF02913">
    <property type="entry name" value="FAD-oxidase_C"/>
    <property type="match status" value="1"/>
</dbReference>
<evidence type="ECO:0000313" key="11">
    <source>
        <dbReference type="Proteomes" id="UP000284333"/>
    </source>
</evidence>
<dbReference type="InterPro" id="IPR006094">
    <property type="entry name" value="Oxid_FAD_bind_N"/>
</dbReference>
<reference evidence="10 11" key="1">
    <citation type="submission" date="2018-11" db="EMBL/GenBank/DDBJ databases">
        <title>Rhodococcus spongicola sp. nov. and Rhodococcus xishaensis sp. nov. from marine sponges.</title>
        <authorList>
            <person name="Li L."/>
            <person name="Lin H.W."/>
        </authorList>
    </citation>
    <scope>NUCLEOTIDE SEQUENCE [LARGE SCALE GENOMIC DNA]</scope>
    <source>
        <strain evidence="10 11">LHW50502</strain>
    </source>
</reference>
<comment type="caution">
    <text evidence="10">The sequence shown here is derived from an EMBL/GenBank/DDBJ whole genome shotgun (WGS) entry which is preliminary data.</text>
</comment>
<dbReference type="GO" id="GO:0071949">
    <property type="term" value="F:FAD binding"/>
    <property type="evidence" value="ECO:0007669"/>
    <property type="project" value="InterPro"/>
</dbReference>
<dbReference type="InterPro" id="IPR016169">
    <property type="entry name" value="FAD-bd_PCMH_sub2"/>
</dbReference>
<dbReference type="Pfam" id="PF01565">
    <property type="entry name" value="FAD_binding_4"/>
    <property type="match status" value="1"/>
</dbReference>
<keyword evidence="5" id="KW-0560">Oxidoreductase</keyword>
<keyword evidence="2" id="KW-0285">Flavoprotein</keyword>
<dbReference type="SUPFAM" id="SSF46548">
    <property type="entry name" value="alpha-helical ferredoxin"/>
    <property type="match status" value="1"/>
</dbReference>
<keyword evidence="4" id="KW-0274">FAD</keyword>
<dbReference type="GO" id="GO:0008720">
    <property type="term" value="F:D-lactate dehydrogenase (NAD+) activity"/>
    <property type="evidence" value="ECO:0007669"/>
    <property type="project" value="TreeGrafter"/>
</dbReference>
<dbReference type="OrthoDB" id="9770306at2"/>
<dbReference type="SUPFAM" id="SSF55103">
    <property type="entry name" value="FAD-linked oxidases, C-terminal domain"/>
    <property type="match status" value="1"/>
</dbReference>
<dbReference type="InterPro" id="IPR016171">
    <property type="entry name" value="Vanillyl_alc_oxidase_C-sub2"/>
</dbReference>
<evidence type="ECO:0000256" key="6">
    <source>
        <dbReference type="ARBA" id="ARBA00023004"/>
    </source>
</evidence>
<evidence type="ECO:0000256" key="2">
    <source>
        <dbReference type="ARBA" id="ARBA00022630"/>
    </source>
</evidence>
<dbReference type="Pfam" id="PF13183">
    <property type="entry name" value="Fer4_8"/>
    <property type="match status" value="1"/>
</dbReference>
<comment type="cofactor">
    <cofactor evidence="1">
        <name>FAD</name>
        <dbReference type="ChEBI" id="CHEBI:57692"/>
    </cofactor>
</comment>
<dbReference type="InterPro" id="IPR017900">
    <property type="entry name" value="4Fe4S_Fe_S_CS"/>
</dbReference>
<evidence type="ECO:0000259" key="9">
    <source>
        <dbReference type="PROSITE" id="PS51387"/>
    </source>
</evidence>
<dbReference type="Gene3D" id="3.30.70.2740">
    <property type="match status" value="1"/>
</dbReference>
<dbReference type="EMBL" id="RKLN01000008">
    <property type="protein sequence ID" value="RVW00091.1"/>
    <property type="molecule type" value="Genomic_DNA"/>
</dbReference>
<dbReference type="InterPro" id="IPR017896">
    <property type="entry name" value="4Fe4S_Fe-S-bd"/>
</dbReference>
<dbReference type="PROSITE" id="PS51387">
    <property type="entry name" value="FAD_PCMH"/>
    <property type="match status" value="1"/>
</dbReference>
<dbReference type="InterPro" id="IPR016166">
    <property type="entry name" value="FAD-bd_PCMH"/>
</dbReference>
<dbReference type="InterPro" id="IPR004017">
    <property type="entry name" value="Cys_rich_dom"/>
</dbReference>
<evidence type="ECO:0000256" key="1">
    <source>
        <dbReference type="ARBA" id="ARBA00001974"/>
    </source>
</evidence>
<gene>
    <name evidence="10" type="ORF">EF834_17890</name>
</gene>
<dbReference type="InterPro" id="IPR004113">
    <property type="entry name" value="FAD-bd_oxidored_4_C"/>
</dbReference>
<accession>A0A438ANH7</accession>
<evidence type="ECO:0000259" key="8">
    <source>
        <dbReference type="PROSITE" id="PS51379"/>
    </source>
</evidence>
<keyword evidence="3" id="KW-0479">Metal-binding</keyword>
<keyword evidence="11" id="KW-1185">Reference proteome</keyword>
<dbReference type="PROSITE" id="PS00198">
    <property type="entry name" value="4FE4S_FER_1"/>
    <property type="match status" value="1"/>
</dbReference>
<dbReference type="Gene3D" id="3.30.465.10">
    <property type="match status" value="1"/>
</dbReference>
<keyword evidence="6" id="KW-0408">Iron</keyword>
<evidence type="ECO:0000256" key="7">
    <source>
        <dbReference type="ARBA" id="ARBA00023014"/>
    </source>
</evidence>
<dbReference type="Proteomes" id="UP000284333">
    <property type="component" value="Unassembled WGS sequence"/>
</dbReference>
<dbReference type="GO" id="GO:0051536">
    <property type="term" value="F:iron-sulfur cluster binding"/>
    <property type="evidence" value="ECO:0007669"/>
    <property type="project" value="UniProtKB-KW"/>
</dbReference>
<dbReference type="PANTHER" id="PTHR11748">
    <property type="entry name" value="D-LACTATE DEHYDROGENASE"/>
    <property type="match status" value="1"/>
</dbReference>
<evidence type="ECO:0000256" key="3">
    <source>
        <dbReference type="ARBA" id="ARBA00022723"/>
    </source>
</evidence>
<proteinExistence type="predicted"/>
<dbReference type="Gene3D" id="1.10.45.10">
    <property type="entry name" value="Vanillyl-alcohol Oxidase, Chain A, domain 4"/>
    <property type="match status" value="1"/>
</dbReference>
<evidence type="ECO:0000256" key="5">
    <source>
        <dbReference type="ARBA" id="ARBA00023002"/>
    </source>
</evidence>
<dbReference type="InterPro" id="IPR036318">
    <property type="entry name" value="FAD-bd_PCMH-like_sf"/>
</dbReference>
<dbReference type="Gene3D" id="3.30.70.2190">
    <property type="match status" value="1"/>
</dbReference>
<dbReference type="SUPFAM" id="SSF56176">
    <property type="entry name" value="FAD-binding/transporter-associated domain-like"/>
    <property type="match status" value="1"/>
</dbReference>
<protein>
    <submittedName>
        <fullName evidence="10">FAD-binding oxidoreductase</fullName>
    </submittedName>
</protein>
<dbReference type="GO" id="GO:0004458">
    <property type="term" value="F:D-lactate dehydrogenase (cytochrome) activity"/>
    <property type="evidence" value="ECO:0007669"/>
    <property type="project" value="TreeGrafter"/>
</dbReference>
<dbReference type="GO" id="GO:1903457">
    <property type="term" value="P:lactate catabolic process"/>
    <property type="evidence" value="ECO:0007669"/>
    <property type="project" value="TreeGrafter"/>
</dbReference>
<dbReference type="InterPro" id="IPR016164">
    <property type="entry name" value="FAD-linked_Oxase-like_C"/>
</dbReference>
<name>A0A438ANH7_9NOCA</name>